<evidence type="ECO:0000313" key="2">
    <source>
        <dbReference type="Proteomes" id="UP000663842"/>
    </source>
</evidence>
<gene>
    <name evidence="1" type="ORF">UXM345_LOCUS27021</name>
</gene>
<sequence>KIRFMANLFPQIESLKIGVVLKEILNIIRYLLTEMFHLLFLCIKQIPKLCLREMNLFVQSGKLRENYSIKLIDHDLYLWW</sequence>
<comment type="caution">
    <text evidence="1">The sequence shown here is derived from an EMBL/GenBank/DDBJ whole genome shotgun (WGS) entry which is preliminary data.</text>
</comment>
<organism evidence="1 2">
    <name type="scientific">Rotaria magnacalcarata</name>
    <dbReference type="NCBI Taxonomy" id="392030"/>
    <lineage>
        <taxon>Eukaryota</taxon>
        <taxon>Metazoa</taxon>
        <taxon>Spiralia</taxon>
        <taxon>Gnathifera</taxon>
        <taxon>Rotifera</taxon>
        <taxon>Eurotatoria</taxon>
        <taxon>Bdelloidea</taxon>
        <taxon>Philodinida</taxon>
        <taxon>Philodinidae</taxon>
        <taxon>Rotaria</taxon>
    </lineage>
</organism>
<reference evidence="1" key="1">
    <citation type="submission" date="2021-02" db="EMBL/GenBank/DDBJ databases">
        <authorList>
            <person name="Nowell W R."/>
        </authorList>
    </citation>
    <scope>NUCLEOTIDE SEQUENCE</scope>
</reference>
<protein>
    <submittedName>
        <fullName evidence="1">Uncharacterized protein</fullName>
    </submittedName>
</protein>
<feature type="non-terminal residue" evidence="1">
    <location>
        <position position="1"/>
    </location>
</feature>
<name>A0A820AWY8_9BILA</name>
<evidence type="ECO:0000313" key="1">
    <source>
        <dbReference type="EMBL" id="CAF4183898.1"/>
    </source>
</evidence>
<proteinExistence type="predicted"/>
<accession>A0A820AWY8</accession>
<dbReference type="Proteomes" id="UP000663842">
    <property type="component" value="Unassembled WGS sequence"/>
</dbReference>
<dbReference type="AlphaFoldDB" id="A0A820AWY8"/>
<dbReference type="EMBL" id="CAJOBF010005695">
    <property type="protein sequence ID" value="CAF4183898.1"/>
    <property type="molecule type" value="Genomic_DNA"/>
</dbReference>